<dbReference type="GO" id="GO:0016460">
    <property type="term" value="C:myosin II complex"/>
    <property type="evidence" value="ECO:0007669"/>
    <property type="project" value="TreeGrafter"/>
</dbReference>
<feature type="coiled-coil region" evidence="1">
    <location>
        <begin position="261"/>
        <end position="395"/>
    </location>
</feature>
<evidence type="ECO:0000256" key="3">
    <source>
        <dbReference type="SAM" id="Phobius"/>
    </source>
</evidence>
<evidence type="ECO:0000256" key="1">
    <source>
        <dbReference type="SAM" id="Coils"/>
    </source>
</evidence>
<feature type="coiled-coil region" evidence="1">
    <location>
        <begin position="496"/>
        <end position="586"/>
    </location>
</feature>
<dbReference type="OrthoDB" id="75801at2759"/>
<dbReference type="AlphaFoldDB" id="A0A226EZY1"/>
<proteinExistence type="predicted"/>
<feature type="region of interest" description="Disordered" evidence="2">
    <location>
        <begin position="30"/>
        <end position="95"/>
    </location>
</feature>
<feature type="compositionally biased region" description="Low complexity" evidence="2">
    <location>
        <begin position="63"/>
        <end position="87"/>
    </location>
</feature>
<organism evidence="4 5">
    <name type="scientific">Folsomia candida</name>
    <name type="common">Springtail</name>
    <dbReference type="NCBI Taxonomy" id="158441"/>
    <lineage>
        <taxon>Eukaryota</taxon>
        <taxon>Metazoa</taxon>
        <taxon>Ecdysozoa</taxon>
        <taxon>Arthropoda</taxon>
        <taxon>Hexapoda</taxon>
        <taxon>Collembola</taxon>
        <taxon>Entomobryomorpha</taxon>
        <taxon>Isotomoidea</taxon>
        <taxon>Isotomidae</taxon>
        <taxon>Proisotominae</taxon>
        <taxon>Folsomia</taxon>
    </lineage>
</organism>
<dbReference type="OMA" id="YQITNDT"/>
<dbReference type="Proteomes" id="UP000198287">
    <property type="component" value="Unassembled WGS sequence"/>
</dbReference>
<evidence type="ECO:0000256" key="2">
    <source>
        <dbReference type="SAM" id="MobiDB-lite"/>
    </source>
</evidence>
<dbReference type="STRING" id="158441.A0A226EZY1"/>
<sequence length="894" mass="101051">MFGFLFKRNKNNATAENNKNDDASAKMRFFSVKDKKGGEQSATLPGRGSTSSTTRTSSEDTSTRSSIAMSVSSINSLSPSGSNVSQSTSNKDSGFVDQNRLNLYSSSSPNLIIPESDKLIVSFVPTTISDVLSDHNQVEEDDCVGGVDVIQFIDDPLPDEMMETTTTMSPCVDNDKVQDRGEDDSDINLVGLAKKSCSALHLACRRQLKEAERKAMVQLDAIRSKLISKETELTLLQADINMLAVDRDNKSMDVQTLTGQLNMLQAENDLVLKRIHELEEQLEDLKSKNGQLSDELLKKSEQLHSRQTHDLTSHHHQCDELTKKISQLQDTISSLSRQNTDLAKGQDVSRREKESQIKALQDALEDALEAKIKLQTKYEKELQDLQQSNSSLLDDFEWKLHQVESTARKKLLEKEKEVEHLKSYEAEVTQLRGVTNEQQKSIRSAARQLEQFKTNERFMQSEIISLKLLLEKEKSHCQVITSSTQRRLDAQEQTGLDQLLKQKAELNAKWEDKLKQECSRVQQELKTLHAEETRLAVESMKGRKDEEFTIANETWSRTRQDLIKEITKLKDEIKTNENAHQKAISKATTTIDRDNWELRHKMDKMLNEHLDEIDTIKGAHSEEMDRLRKRYDNALVQLDKLEKKIEDYERAAALSANLTPGSSSLLEKNDSGIATTSNKSSILDHTGNGDEDSDCSSSEEQSDDEEDEEEEEEEEDDEEEFEQAKSNHINISENKILELREEVATLQDSIDTLTLNLVQNDDDDKPNNNKDDKGDLNAKGTPILVKDSDFLTITEEATGDNSSSSFKSTTENESSSAISDTDNESDDLSSSSPFFLIGGVVVMIPVLSYIIFHSILIVLWTYFLLILLVRTLRRRRRQQQPPPPAPRRGEAKTE</sequence>
<feature type="region of interest" description="Disordered" evidence="2">
    <location>
        <begin position="796"/>
        <end position="826"/>
    </location>
</feature>
<keyword evidence="3" id="KW-0472">Membrane</keyword>
<dbReference type="GO" id="GO:0032982">
    <property type="term" value="C:myosin filament"/>
    <property type="evidence" value="ECO:0007669"/>
    <property type="project" value="TreeGrafter"/>
</dbReference>
<reference evidence="4 5" key="1">
    <citation type="submission" date="2015-12" db="EMBL/GenBank/DDBJ databases">
        <title>The genome of Folsomia candida.</title>
        <authorList>
            <person name="Faddeeva A."/>
            <person name="Derks M.F."/>
            <person name="Anvar Y."/>
            <person name="Smit S."/>
            <person name="Van Straalen N."/>
            <person name="Roelofs D."/>
        </authorList>
    </citation>
    <scope>NUCLEOTIDE SEQUENCE [LARGE SCALE GENOMIC DNA]</scope>
    <source>
        <strain evidence="4 5">VU population</strain>
        <tissue evidence="4">Whole body</tissue>
    </source>
</reference>
<keyword evidence="3" id="KW-0812">Transmembrane</keyword>
<keyword evidence="3" id="KW-1133">Transmembrane helix</keyword>
<feature type="region of interest" description="Disordered" evidence="2">
    <location>
        <begin position="875"/>
        <end position="894"/>
    </location>
</feature>
<name>A0A226EZY1_FOLCA</name>
<feature type="coiled-coil region" evidence="1">
    <location>
        <begin position="624"/>
        <end position="658"/>
    </location>
</feature>
<feature type="region of interest" description="Disordered" evidence="2">
    <location>
        <begin position="660"/>
        <end position="729"/>
    </location>
</feature>
<feature type="compositionally biased region" description="Polar residues" evidence="2">
    <location>
        <begin position="660"/>
        <end position="683"/>
    </location>
</feature>
<dbReference type="GO" id="GO:0051015">
    <property type="term" value="F:actin filament binding"/>
    <property type="evidence" value="ECO:0007669"/>
    <property type="project" value="TreeGrafter"/>
</dbReference>
<keyword evidence="5" id="KW-1185">Reference proteome</keyword>
<feature type="region of interest" description="Disordered" evidence="2">
    <location>
        <begin position="757"/>
        <end position="780"/>
    </location>
</feature>
<accession>A0A226EZY1</accession>
<dbReference type="PANTHER" id="PTHR45615:SF40">
    <property type="entry name" value="MYOSIN HEAVY CHAIN, NON-MUSCLE"/>
    <property type="match status" value="1"/>
</dbReference>
<dbReference type="EMBL" id="LNIX01000001">
    <property type="protein sequence ID" value="OXA62206.1"/>
    <property type="molecule type" value="Genomic_DNA"/>
</dbReference>
<evidence type="ECO:0000313" key="4">
    <source>
        <dbReference type="EMBL" id="OXA62206.1"/>
    </source>
</evidence>
<dbReference type="PANTHER" id="PTHR45615">
    <property type="entry name" value="MYOSIN HEAVY CHAIN, NON-MUSCLE"/>
    <property type="match status" value="1"/>
</dbReference>
<feature type="transmembrane region" description="Helical" evidence="3">
    <location>
        <begin position="835"/>
        <end position="868"/>
    </location>
</feature>
<dbReference type="GO" id="GO:0005737">
    <property type="term" value="C:cytoplasm"/>
    <property type="evidence" value="ECO:0007669"/>
    <property type="project" value="TreeGrafter"/>
</dbReference>
<keyword evidence="1" id="KW-0175">Coiled coil</keyword>
<dbReference type="GO" id="GO:0000146">
    <property type="term" value="F:microfilament motor activity"/>
    <property type="evidence" value="ECO:0007669"/>
    <property type="project" value="TreeGrafter"/>
</dbReference>
<evidence type="ECO:0000313" key="5">
    <source>
        <dbReference type="Proteomes" id="UP000198287"/>
    </source>
</evidence>
<feature type="compositionally biased region" description="Basic and acidic residues" evidence="2">
    <location>
        <begin position="765"/>
        <end position="776"/>
    </location>
</feature>
<feature type="compositionally biased region" description="Acidic residues" evidence="2">
    <location>
        <begin position="700"/>
        <end position="721"/>
    </location>
</feature>
<feature type="compositionally biased region" description="Polar residues" evidence="2">
    <location>
        <begin position="799"/>
        <end position="818"/>
    </location>
</feature>
<protein>
    <submittedName>
        <fullName evidence="4">Myosin-13</fullName>
    </submittedName>
</protein>
<comment type="caution">
    <text evidence="4">The sequence shown here is derived from an EMBL/GenBank/DDBJ whole genome shotgun (WGS) entry which is preliminary data.</text>
</comment>
<gene>
    <name evidence="4" type="ORF">Fcan01_03960</name>
</gene>